<protein>
    <submittedName>
        <fullName evidence="2">Uncharacterized protein</fullName>
    </submittedName>
</protein>
<dbReference type="AlphaFoldDB" id="A0A2M8LIK6"/>
<proteinExistence type="predicted"/>
<feature type="compositionally biased region" description="Basic and acidic residues" evidence="1">
    <location>
        <begin position="486"/>
        <end position="497"/>
    </location>
</feature>
<sequence length="505" mass="48820">MGSAVAGGGHVEGDAPQRRHAGAHAPIDDLRGAVLGEAGGLVRVGLATATDARPGAHGDGAGRVGLVAVAEASAGTVGGHCGIEHVAHRRGVTPGSEATEVVSGVADVVEALEADEGGAVASRADAVTAPRLGDEGAHEDLVEVDVDAGVEAHETRCRAADGLVVDDPLALGVHTAGDADVDRDPAGGEAVDLDVRVVDAGLEGAIVGGQDAVGLDPGSGLGVDGGEVAGHAVEGEVDGLVPSGVAHLDGRDATLDAVETAVVDHVRREAGLGLGLVGLDQDAGGAVDVALAHAGAPGGAGGAGAAAEVLELLGRHDLTAVGLLPAVAEDHRPVDEDVGELVAVRDHEATIDEVDGAGHGGGAGAGGAGIELVDEDLARGSAAAVLVRDEPLPLGVGDREGVRGRGVAVVVDAVADHLVQPLVAGGVGVVAVDIAGVAGRSCGRGADEGRVAVAVGVHQAGEARPVGAGERGGGEGGEADEGEGEDGTHGRAPDGRVFRTPSPGV</sequence>
<dbReference type="EMBL" id="PFEU01000002">
    <property type="protein sequence ID" value="PJE77264.1"/>
    <property type="molecule type" value="Genomic_DNA"/>
</dbReference>
<name>A0A2M8LIK6_9BACT</name>
<evidence type="ECO:0000256" key="1">
    <source>
        <dbReference type="SAM" id="MobiDB-lite"/>
    </source>
</evidence>
<comment type="caution">
    <text evidence="2">The sequence shown here is derived from an EMBL/GenBank/DDBJ whole genome shotgun (WGS) entry which is preliminary data.</text>
</comment>
<evidence type="ECO:0000313" key="3">
    <source>
        <dbReference type="Proteomes" id="UP000231436"/>
    </source>
</evidence>
<accession>A0A2M8LIK6</accession>
<feature type="region of interest" description="Disordered" evidence="1">
    <location>
        <begin position="462"/>
        <end position="505"/>
    </location>
</feature>
<reference evidence="3" key="1">
    <citation type="submission" date="2017-09" db="EMBL/GenBank/DDBJ databases">
        <title>Depth-based differentiation of microbial function through sediment-hosted aquifers and enrichment of novel symbionts in the deep terrestrial subsurface.</title>
        <authorList>
            <person name="Probst A.J."/>
            <person name="Ladd B."/>
            <person name="Jarett J.K."/>
            <person name="Geller-Mcgrath D.E."/>
            <person name="Sieber C.M.K."/>
            <person name="Emerson J.B."/>
            <person name="Anantharaman K."/>
            <person name="Thomas B.C."/>
            <person name="Malmstrom R."/>
            <person name="Stieglmeier M."/>
            <person name="Klingl A."/>
            <person name="Woyke T."/>
            <person name="Ryan C.M."/>
            <person name="Banfield J.F."/>
        </authorList>
    </citation>
    <scope>NUCLEOTIDE SEQUENCE [LARGE SCALE GENOMIC DNA]</scope>
</reference>
<dbReference type="Proteomes" id="UP000231436">
    <property type="component" value="Unassembled WGS sequence"/>
</dbReference>
<gene>
    <name evidence="2" type="ORF">COV05_00225</name>
</gene>
<evidence type="ECO:0000313" key="2">
    <source>
        <dbReference type="EMBL" id="PJE77264.1"/>
    </source>
</evidence>
<organism evidence="2 3">
    <name type="scientific">Candidatus Uhrbacteria bacterium CG10_big_fil_rev_8_21_14_0_10_48_16</name>
    <dbReference type="NCBI Taxonomy" id="1975038"/>
    <lineage>
        <taxon>Bacteria</taxon>
        <taxon>Candidatus Uhriibacteriota</taxon>
    </lineage>
</organism>